<dbReference type="PANTHER" id="PTHR12225:SF0">
    <property type="entry name" value="PROTEASOMAL UBIQUITIN RECEPTOR ADRM1"/>
    <property type="match status" value="1"/>
</dbReference>
<keyword evidence="4" id="KW-0647">Proteasome</keyword>
<evidence type="ECO:0000313" key="9">
    <source>
        <dbReference type="EMBL" id="CAK9880976.1"/>
    </source>
</evidence>
<evidence type="ECO:0000313" key="10">
    <source>
        <dbReference type="Proteomes" id="UP001497522"/>
    </source>
</evidence>
<dbReference type="Pfam" id="PF16550">
    <property type="entry name" value="RPN13_C"/>
    <property type="match status" value="1"/>
</dbReference>
<feature type="region of interest" description="Disordered" evidence="6">
    <location>
        <begin position="295"/>
        <end position="317"/>
    </location>
</feature>
<dbReference type="InterPro" id="IPR038108">
    <property type="entry name" value="RPN13_DEUBAD_sf"/>
</dbReference>
<evidence type="ECO:0000256" key="1">
    <source>
        <dbReference type="ARBA" id="ARBA00004123"/>
    </source>
</evidence>
<dbReference type="Gene3D" id="1.10.2020.20">
    <property type="match status" value="1"/>
</dbReference>
<evidence type="ECO:0000256" key="2">
    <source>
        <dbReference type="ARBA" id="ARBA00004496"/>
    </source>
</evidence>
<dbReference type="PROSITE" id="PS51917">
    <property type="entry name" value="PRU"/>
    <property type="match status" value="1"/>
</dbReference>
<proteinExistence type="predicted"/>
<evidence type="ECO:0000259" key="7">
    <source>
        <dbReference type="PROSITE" id="PS51916"/>
    </source>
</evidence>
<name>A0ABP1BX11_9BRYO</name>
<feature type="domain" description="Pru" evidence="8">
    <location>
        <begin position="13"/>
        <end position="125"/>
    </location>
</feature>
<evidence type="ECO:0008006" key="11">
    <source>
        <dbReference type="Google" id="ProtNLM"/>
    </source>
</evidence>
<dbReference type="Pfam" id="PF04683">
    <property type="entry name" value="Rpn13_ADRM1_Pru"/>
    <property type="match status" value="1"/>
</dbReference>
<dbReference type="CDD" id="cd13314">
    <property type="entry name" value="PH_Rpn13"/>
    <property type="match status" value="1"/>
</dbReference>
<dbReference type="EMBL" id="OZ023709">
    <property type="protein sequence ID" value="CAK9880976.1"/>
    <property type="molecule type" value="Genomic_DNA"/>
</dbReference>
<feature type="domain" description="DEUBAD" evidence="7">
    <location>
        <begin position="198"/>
        <end position="301"/>
    </location>
</feature>
<sequence>MDLTPSPLPDSPDQQEILFEFRAGKMTKTGTRVTPDPRKGLVRLLKGEDTLTHFQWWDRGLNSMEDDQIIFPQEATFKKVEQSSGRVYLLSFKHDDRKFFFWMQETREENDADICNIVMHHLNRPLEDEEDEPEDSSQAISETSEGAVPDKLEAPSDLNEGATASSDDIPHGSSSGVVQLADLQRILTGLGQTPGDIGMARDRGPGFSELLKPDIVVPLLENLQLEERLAPYLPEGVQSKQAIAELMQSPQFHQQLDSFTQVLRSGQMDLSQFGIDPSKYNFTVASFLEAIEEQAAADGSENEKEQRPNQDVMKEGR</sequence>
<keyword evidence="5" id="KW-0539">Nucleus</keyword>
<dbReference type="InterPro" id="IPR044867">
    <property type="entry name" value="DEUBAD_dom"/>
</dbReference>
<dbReference type="PROSITE" id="PS51916">
    <property type="entry name" value="DEUBAD"/>
    <property type="match status" value="1"/>
</dbReference>
<gene>
    <name evidence="9" type="ORF">CSSPJE1EN2_LOCUS22375</name>
</gene>
<feature type="compositionally biased region" description="Basic and acidic residues" evidence="6">
    <location>
        <begin position="301"/>
        <end position="317"/>
    </location>
</feature>
<evidence type="ECO:0000256" key="3">
    <source>
        <dbReference type="ARBA" id="ARBA00022490"/>
    </source>
</evidence>
<dbReference type="Proteomes" id="UP001497522">
    <property type="component" value="Chromosome 8"/>
</dbReference>
<accession>A0ABP1BX11</accession>
<feature type="compositionally biased region" description="Polar residues" evidence="6">
    <location>
        <begin position="162"/>
        <end position="175"/>
    </location>
</feature>
<evidence type="ECO:0000256" key="5">
    <source>
        <dbReference type="ARBA" id="ARBA00023242"/>
    </source>
</evidence>
<evidence type="ECO:0000256" key="6">
    <source>
        <dbReference type="SAM" id="MobiDB-lite"/>
    </source>
</evidence>
<protein>
    <recommendedName>
        <fullName evidence="11">Regulatory particle non-ATPase 13</fullName>
    </recommendedName>
</protein>
<comment type="subcellular location">
    <subcellularLocation>
        <location evidence="2">Cytoplasm</location>
    </subcellularLocation>
    <subcellularLocation>
        <location evidence="1">Nucleus</location>
    </subcellularLocation>
</comment>
<keyword evidence="10" id="KW-1185">Reference proteome</keyword>
<evidence type="ECO:0000256" key="4">
    <source>
        <dbReference type="ARBA" id="ARBA00022942"/>
    </source>
</evidence>
<dbReference type="PANTHER" id="PTHR12225">
    <property type="entry name" value="ADHESION REGULATING MOLECULE 1 110 KDA CELL MEMBRANE GLYCOPROTEIN"/>
    <property type="match status" value="1"/>
</dbReference>
<dbReference type="InterPro" id="IPR006773">
    <property type="entry name" value="Rpn13/ADRM1"/>
</dbReference>
<dbReference type="InterPro" id="IPR044868">
    <property type="entry name" value="Rpn13/ADRM1_Pru"/>
</dbReference>
<dbReference type="InterPro" id="IPR038633">
    <property type="entry name" value="Rpn13/ADRM1_Pru_sf"/>
</dbReference>
<dbReference type="Gene3D" id="2.30.29.70">
    <property type="entry name" value="Proteasomal ubiquitin receptor Rpn13/ADRM1"/>
    <property type="match status" value="1"/>
</dbReference>
<keyword evidence="3" id="KW-0963">Cytoplasm</keyword>
<reference evidence="9" key="1">
    <citation type="submission" date="2024-03" db="EMBL/GenBank/DDBJ databases">
        <authorList>
            <consortium name="ELIXIR-Norway"/>
            <consortium name="Elixir Norway"/>
        </authorList>
    </citation>
    <scope>NUCLEOTIDE SEQUENCE</scope>
</reference>
<evidence type="ECO:0000259" key="8">
    <source>
        <dbReference type="PROSITE" id="PS51917"/>
    </source>
</evidence>
<organism evidence="9 10">
    <name type="scientific">Sphagnum jensenii</name>
    <dbReference type="NCBI Taxonomy" id="128206"/>
    <lineage>
        <taxon>Eukaryota</taxon>
        <taxon>Viridiplantae</taxon>
        <taxon>Streptophyta</taxon>
        <taxon>Embryophyta</taxon>
        <taxon>Bryophyta</taxon>
        <taxon>Sphagnophytina</taxon>
        <taxon>Sphagnopsida</taxon>
        <taxon>Sphagnales</taxon>
        <taxon>Sphagnaceae</taxon>
        <taxon>Sphagnum</taxon>
    </lineage>
</organism>
<dbReference type="InterPro" id="IPR032368">
    <property type="entry name" value="RPN13_DEUBAD"/>
</dbReference>
<feature type="region of interest" description="Disordered" evidence="6">
    <location>
        <begin position="126"/>
        <end position="175"/>
    </location>
</feature>